<name>A0A7C8YR04_OPUST</name>
<protein>
    <submittedName>
        <fullName evidence="2">Uncharacterized protein</fullName>
    </submittedName>
</protein>
<organism evidence="2">
    <name type="scientific">Opuntia streptacantha</name>
    <name type="common">Prickly pear cactus</name>
    <name type="synonym">Opuntia cardona</name>
    <dbReference type="NCBI Taxonomy" id="393608"/>
    <lineage>
        <taxon>Eukaryota</taxon>
        <taxon>Viridiplantae</taxon>
        <taxon>Streptophyta</taxon>
        <taxon>Embryophyta</taxon>
        <taxon>Tracheophyta</taxon>
        <taxon>Spermatophyta</taxon>
        <taxon>Magnoliopsida</taxon>
        <taxon>eudicotyledons</taxon>
        <taxon>Gunneridae</taxon>
        <taxon>Pentapetalae</taxon>
        <taxon>Caryophyllales</taxon>
        <taxon>Cactineae</taxon>
        <taxon>Cactaceae</taxon>
        <taxon>Opuntioideae</taxon>
        <taxon>Opuntia</taxon>
    </lineage>
</organism>
<evidence type="ECO:0000256" key="1">
    <source>
        <dbReference type="SAM" id="MobiDB-lite"/>
    </source>
</evidence>
<proteinExistence type="predicted"/>
<feature type="region of interest" description="Disordered" evidence="1">
    <location>
        <begin position="89"/>
        <end position="109"/>
    </location>
</feature>
<dbReference type="EMBL" id="GISG01047667">
    <property type="protein sequence ID" value="MBA4624437.1"/>
    <property type="molecule type" value="Transcribed_RNA"/>
</dbReference>
<sequence>MDRLKSSYGSCDFFTTAKLSLTLPSTALHGTIFLMNSDSLAGATSSSAANLNDDFFLLVFLTLTPLKRDPHWVLLPSLLALLGRGVEESVSSSSPSSLSSLSSSPSSSLKRPLSEEVLIRIFWKLLRRLLRLRFFRDRGGKRTTSFLSSLGEV</sequence>
<dbReference type="AlphaFoldDB" id="A0A7C8YR04"/>
<evidence type="ECO:0000313" key="2">
    <source>
        <dbReference type="EMBL" id="MBA4624437.1"/>
    </source>
</evidence>
<accession>A0A7C8YR04</accession>
<reference evidence="2" key="2">
    <citation type="submission" date="2020-07" db="EMBL/GenBank/DDBJ databases">
        <authorList>
            <person name="Vera ALvarez R."/>
            <person name="Arias-Moreno D.M."/>
            <person name="Jimenez-Jacinto V."/>
            <person name="Jimenez-Bremont J.F."/>
            <person name="Swaminathan K."/>
            <person name="Moose S.P."/>
            <person name="Guerrero-Gonzalez M.L."/>
            <person name="Marino-Ramirez L."/>
            <person name="Landsman D."/>
            <person name="Rodriguez-Kessler M."/>
            <person name="Delgado-Sanchez P."/>
        </authorList>
    </citation>
    <scope>NUCLEOTIDE SEQUENCE</scope>
    <source>
        <tissue evidence="2">Cladode</tissue>
    </source>
</reference>
<reference evidence="2" key="1">
    <citation type="journal article" date="2013" name="J. Plant Res.">
        <title>Effect of fungi and light on seed germination of three Opuntia species from semiarid lands of central Mexico.</title>
        <authorList>
            <person name="Delgado-Sanchez P."/>
            <person name="Jimenez-Bremont J.F."/>
            <person name="Guerrero-Gonzalez Mde L."/>
            <person name="Flores J."/>
        </authorList>
    </citation>
    <scope>NUCLEOTIDE SEQUENCE</scope>
    <source>
        <tissue evidence="2">Cladode</tissue>
    </source>
</reference>